<organism evidence="2 3">
    <name type="scientific">Apiospora aurea</name>
    <dbReference type="NCBI Taxonomy" id="335848"/>
    <lineage>
        <taxon>Eukaryota</taxon>
        <taxon>Fungi</taxon>
        <taxon>Dikarya</taxon>
        <taxon>Ascomycota</taxon>
        <taxon>Pezizomycotina</taxon>
        <taxon>Sordariomycetes</taxon>
        <taxon>Xylariomycetidae</taxon>
        <taxon>Amphisphaeriales</taxon>
        <taxon>Apiosporaceae</taxon>
        <taxon>Apiospora</taxon>
    </lineage>
</organism>
<reference evidence="2 3" key="1">
    <citation type="submission" date="2023-01" db="EMBL/GenBank/DDBJ databases">
        <title>Analysis of 21 Apiospora genomes using comparative genomics revels a genus with tremendous synthesis potential of carbohydrate active enzymes and secondary metabolites.</title>
        <authorList>
            <person name="Sorensen T."/>
        </authorList>
    </citation>
    <scope>NUCLEOTIDE SEQUENCE [LARGE SCALE GENOMIC DNA]</scope>
    <source>
        <strain evidence="2 3">CBS 24483</strain>
    </source>
</reference>
<dbReference type="RefSeq" id="XP_066705527.1">
    <property type="nucleotide sequence ID" value="XM_066836634.1"/>
</dbReference>
<evidence type="ECO:0000313" key="3">
    <source>
        <dbReference type="Proteomes" id="UP001391051"/>
    </source>
</evidence>
<proteinExistence type="predicted"/>
<evidence type="ECO:0000256" key="1">
    <source>
        <dbReference type="SAM" id="MobiDB-lite"/>
    </source>
</evidence>
<accession>A0ABR1QVM4</accession>
<keyword evidence="3" id="KW-1185">Reference proteome</keyword>
<feature type="compositionally biased region" description="Basic and acidic residues" evidence="1">
    <location>
        <begin position="177"/>
        <end position="186"/>
    </location>
</feature>
<feature type="region of interest" description="Disordered" evidence="1">
    <location>
        <begin position="142"/>
        <end position="186"/>
    </location>
</feature>
<dbReference type="Proteomes" id="UP001391051">
    <property type="component" value="Unassembled WGS sequence"/>
</dbReference>
<dbReference type="GeneID" id="92069696"/>
<dbReference type="EMBL" id="JAQQWE010000001">
    <property type="protein sequence ID" value="KAK7966135.1"/>
    <property type="molecule type" value="Genomic_DNA"/>
</dbReference>
<name>A0ABR1QVM4_9PEZI</name>
<protein>
    <submittedName>
        <fullName evidence="2">Uncharacterized protein</fullName>
    </submittedName>
</protein>
<evidence type="ECO:0000313" key="2">
    <source>
        <dbReference type="EMBL" id="KAK7966135.1"/>
    </source>
</evidence>
<feature type="region of interest" description="Disordered" evidence="1">
    <location>
        <begin position="8"/>
        <end position="39"/>
    </location>
</feature>
<gene>
    <name evidence="2" type="ORF">PG986_000412</name>
</gene>
<comment type="caution">
    <text evidence="2">The sequence shown here is derived from an EMBL/GenBank/DDBJ whole genome shotgun (WGS) entry which is preliminary data.</text>
</comment>
<sequence length="186" mass="20582">MLLSIKHVPTCPGSDSDRISPRIPLQSAQNSSSSIRSDDELQFSLSTGSAPKGAVDLLSLRELGELGSRLALRDQALSPDMAQFQATVGSLSTRRDSIMASFKGTVPLTSTAQFAQHQREKKKKSLMTWIGSVWTASCYQQPQQQQQQQQEEQHVSISINNPKRLSGAKDDEDEDEGERRQRLAIK</sequence>